<dbReference type="RefSeq" id="WP_154327617.1">
    <property type="nucleotide sequence ID" value="NZ_CP045696.1"/>
</dbReference>
<organism evidence="6 7">
    <name type="scientific">Sodaliphilus pleomorphus</name>
    <dbReference type="NCBI Taxonomy" id="2606626"/>
    <lineage>
        <taxon>Bacteria</taxon>
        <taxon>Pseudomonadati</taxon>
        <taxon>Bacteroidota</taxon>
        <taxon>Bacteroidia</taxon>
        <taxon>Bacteroidales</taxon>
        <taxon>Muribaculaceae</taxon>
        <taxon>Sodaliphilus</taxon>
    </lineage>
</organism>
<dbReference type="HAMAP" id="MF_00340">
    <property type="entry name" value="Ribosomal_bL32"/>
    <property type="match status" value="1"/>
</dbReference>
<dbReference type="PANTHER" id="PTHR35534">
    <property type="entry name" value="50S RIBOSOMAL PROTEIN L32"/>
    <property type="match status" value="1"/>
</dbReference>
<comment type="similarity">
    <text evidence="1 5">Belongs to the bacterial ribosomal protein bL32 family.</text>
</comment>
<evidence type="ECO:0000313" key="6">
    <source>
        <dbReference type="EMBL" id="MSS16978.1"/>
    </source>
</evidence>
<accession>A0A6L5XCQ0</accession>
<keyword evidence="7" id="KW-1185">Reference proteome</keyword>
<keyword evidence="3 5" id="KW-0687">Ribonucleoprotein</keyword>
<dbReference type="NCBIfam" id="TIGR01031">
    <property type="entry name" value="rpmF_bact"/>
    <property type="match status" value="1"/>
</dbReference>
<dbReference type="PANTHER" id="PTHR35534:SF1">
    <property type="entry name" value="LARGE RIBOSOMAL SUBUNIT PROTEIN BL32"/>
    <property type="match status" value="1"/>
</dbReference>
<dbReference type="Pfam" id="PF01783">
    <property type="entry name" value="Ribosomal_L32p"/>
    <property type="match status" value="1"/>
</dbReference>
<dbReference type="GO" id="GO:0006412">
    <property type="term" value="P:translation"/>
    <property type="evidence" value="ECO:0007669"/>
    <property type="project" value="UniProtKB-UniRule"/>
</dbReference>
<dbReference type="GO" id="GO:0015934">
    <property type="term" value="C:large ribosomal subunit"/>
    <property type="evidence" value="ECO:0007669"/>
    <property type="project" value="InterPro"/>
</dbReference>
<proteinExistence type="inferred from homology"/>
<evidence type="ECO:0000256" key="3">
    <source>
        <dbReference type="ARBA" id="ARBA00023274"/>
    </source>
</evidence>
<dbReference type="InterPro" id="IPR044957">
    <property type="entry name" value="Ribosomal_bL32_bact"/>
</dbReference>
<comment type="caution">
    <text evidence="6">The sequence shown here is derived from an EMBL/GenBank/DDBJ whole genome shotgun (WGS) entry which is preliminary data.</text>
</comment>
<dbReference type="GO" id="GO:0003735">
    <property type="term" value="F:structural constituent of ribosome"/>
    <property type="evidence" value="ECO:0007669"/>
    <property type="project" value="InterPro"/>
</dbReference>
<evidence type="ECO:0000256" key="2">
    <source>
        <dbReference type="ARBA" id="ARBA00022980"/>
    </source>
</evidence>
<protein>
    <recommendedName>
        <fullName evidence="4 5">Large ribosomal subunit protein bL32</fullName>
    </recommendedName>
</protein>
<gene>
    <name evidence="5 6" type="primary">rpmF</name>
    <name evidence="6" type="ORF">FYJ29_04250</name>
</gene>
<evidence type="ECO:0000313" key="7">
    <source>
        <dbReference type="Proteomes" id="UP000483362"/>
    </source>
</evidence>
<sequence>MAHPKRRQSKTRTAKRRTHDVAVAPTIAQCPNCGAWHVYHTVCPECGYYRGKKVTGEEAAV</sequence>
<keyword evidence="2 5" id="KW-0689">Ribosomal protein</keyword>
<name>A0A6L5XCQ0_9BACT</name>
<evidence type="ECO:0000256" key="4">
    <source>
        <dbReference type="ARBA" id="ARBA00035178"/>
    </source>
</evidence>
<dbReference type="Proteomes" id="UP000483362">
    <property type="component" value="Unassembled WGS sequence"/>
</dbReference>
<dbReference type="InterPro" id="IPR002677">
    <property type="entry name" value="Ribosomal_bL32"/>
</dbReference>
<evidence type="ECO:0000256" key="1">
    <source>
        <dbReference type="ARBA" id="ARBA00008560"/>
    </source>
</evidence>
<evidence type="ECO:0000256" key="5">
    <source>
        <dbReference type="HAMAP-Rule" id="MF_00340"/>
    </source>
</evidence>
<reference evidence="6 7" key="1">
    <citation type="submission" date="2019-08" db="EMBL/GenBank/DDBJ databases">
        <title>In-depth cultivation of the pig gut microbiome towards novel bacterial diversity and tailored functional studies.</title>
        <authorList>
            <person name="Wylensek D."/>
            <person name="Hitch T.C.A."/>
            <person name="Clavel T."/>
        </authorList>
    </citation>
    <scope>NUCLEOTIDE SEQUENCE [LARGE SCALE GENOMIC DNA]</scope>
    <source>
        <strain evidence="6 7">Oil-RF-744-WCA-WT-10</strain>
    </source>
</reference>
<dbReference type="AlphaFoldDB" id="A0A6L5XCQ0"/>
<dbReference type="EMBL" id="VULT01000005">
    <property type="protein sequence ID" value="MSS16978.1"/>
    <property type="molecule type" value="Genomic_DNA"/>
</dbReference>
<dbReference type="InterPro" id="IPR011332">
    <property type="entry name" value="Ribosomal_zn-bd"/>
</dbReference>
<dbReference type="SUPFAM" id="SSF57829">
    <property type="entry name" value="Zn-binding ribosomal proteins"/>
    <property type="match status" value="1"/>
</dbReference>